<dbReference type="EMBL" id="AZHX01000184">
    <property type="protein sequence ID" value="ETX08582.1"/>
    <property type="molecule type" value="Genomic_DNA"/>
</dbReference>
<sequence length="123" mass="13538">MGMQVYCNNRALWAPSLQVGTLFLNQIRALEPIVGLESGIENPLADMLEIEASAFATFIQRLLHLLDTTNNGPLFALAAGCTEVALVLHADITEQWPVVSDRLKSLLHKAQTVMSALPERQVR</sequence>
<accession>W4MFY4</accession>
<reference evidence="1 2" key="1">
    <citation type="journal article" date="2014" name="Nature">
        <title>An environmental bacterial taxon with a large and distinct metabolic repertoire.</title>
        <authorList>
            <person name="Wilson M.C."/>
            <person name="Mori T."/>
            <person name="Ruckert C."/>
            <person name="Uria A.R."/>
            <person name="Helf M.J."/>
            <person name="Takada K."/>
            <person name="Gernert C."/>
            <person name="Steffens U.A."/>
            <person name="Heycke N."/>
            <person name="Schmitt S."/>
            <person name="Rinke C."/>
            <person name="Helfrich E.J."/>
            <person name="Brachmann A.O."/>
            <person name="Gurgui C."/>
            <person name="Wakimoto T."/>
            <person name="Kracht M."/>
            <person name="Crusemann M."/>
            <person name="Hentschel U."/>
            <person name="Abe I."/>
            <person name="Matsunaga S."/>
            <person name="Kalinowski J."/>
            <person name="Takeyama H."/>
            <person name="Piel J."/>
        </authorList>
    </citation>
    <scope>NUCLEOTIDE SEQUENCE [LARGE SCALE GENOMIC DNA]</scope>
    <source>
        <strain evidence="2">TSY2</strain>
    </source>
</reference>
<gene>
    <name evidence="1" type="ORF">ETSY2_04540</name>
</gene>
<evidence type="ECO:0000313" key="2">
    <source>
        <dbReference type="Proteomes" id="UP000019140"/>
    </source>
</evidence>
<evidence type="ECO:0000313" key="1">
    <source>
        <dbReference type="EMBL" id="ETX08582.1"/>
    </source>
</evidence>
<name>W4MFY4_9BACT</name>
<proteinExistence type="predicted"/>
<dbReference type="Pfam" id="PF19564">
    <property type="entry name" value="DUF6086"/>
    <property type="match status" value="1"/>
</dbReference>
<dbReference type="Proteomes" id="UP000019140">
    <property type="component" value="Unassembled WGS sequence"/>
</dbReference>
<organism evidence="1 2">
    <name type="scientific">Candidatus Entotheonella gemina</name>
    <dbReference type="NCBI Taxonomy" id="1429439"/>
    <lineage>
        <taxon>Bacteria</taxon>
        <taxon>Pseudomonadati</taxon>
        <taxon>Nitrospinota/Tectimicrobiota group</taxon>
        <taxon>Candidatus Tectimicrobiota</taxon>
        <taxon>Candidatus Entotheonellia</taxon>
        <taxon>Candidatus Entotheonellales</taxon>
        <taxon>Candidatus Entotheonellaceae</taxon>
        <taxon>Candidatus Entotheonella</taxon>
    </lineage>
</organism>
<keyword evidence="2" id="KW-1185">Reference proteome</keyword>
<dbReference type="AlphaFoldDB" id="W4MFY4"/>
<dbReference type="InterPro" id="IPR045732">
    <property type="entry name" value="DUF6086"/>
</dbReference>
<dbReference type="HOGENOM" id="CLU_2011095_0_0_7"/>
<comment type="caution">
    <text evidence="1">The sequence shown here is derived from an EMBL/GenBank/DDBJ whole genome shotgun (WGS) entry which is preliminary data.</text>
</comment>
<protein>
    <submittedName>
        <fullName evidence="1">Uncharacterized protein</fullName>
    </submittedName>
</protein>